<dbReference type="STRING" id="298654.FraEuI1c_4406"/>
<feature type="transmembrane region" description="Helical" evidence="10">
    <location>
        <begin position="105"/>
        <end position="129"/>
    </location>
</feature>
<dbReference type="CDD" id="cd00082">
    <property type="entry name" value="HisKA"/>
    <property type="match status" value="1"/>
</dbReference>
<proteinExistence type="predicted"/>
<evidence type="ECO:0000256" key="5">
    <source>
        <dbReference type="ARBA" id="ARBA00022679"/>
    </source>
</evidence>
<dbReference type="Pfam" id="PF00512">
    <property type="entry name" value="HisKA"/>
    <property type="match status" value="1"/>
</dbReference>
<evidence type="ECO:0000256" key="9">
    <source>
        <dbReference type="ARBA" id="ARBA00023012"/>
    </source>
</evidence>
<dbReference type="SUPFAM" id="SSF55874">
    <property type="entry name" value="ATPase domain of HSP90 chaperone/DNA topoisomerase II/histidine kinase"/>
    <property type="match status" value="1"/>
</dbReference>
<organism evidence="13 14">
    <name type="scientific">Pseudofrankia inefficax (strain DSM 45817 / CECT 9037 / DDB 130130 / EuI1c)</name>
    <name type="common">Frankia inefficax</name>
    <dbReference type="NCBI Taxonomy" id="298654"/>
    <lineage>
        <taxon>Bacteria</taxon>
        <taxon>Bacillati</taxon>
        <taxon>Actinomycetota</taxon>
        <taxon>Actinomycetes</taxon>
        <taxon>Frankiales</taxon>
        <taxon>Frankiaceae</taxon>
        <taxon>Pseudofrankia</taxon>
    </lineage>
</organism>
<dbReference type="Proteomes" id="UP000002484">
    <property type="component" value="Chromosome"/>
</dbReference>
<dbReference type="InterPro" id="IPR003660">
    <property type="entry name" value="HAMP_dom"/>
</dbReference>
<dbReference type="Pfam" id="PF02518">
    <property type="entry name" value="HATPase_c"/>
    <property type="match status" value="1"/>
</dbReference>
<evidence type="ECO:0000256" key="6">
    <source>
        <dbReference type="ARBA" id="ARBA00022692"/>
    </source>
</evidence>
<evidence type="ECO:0000256" key="1">
    <source>
        <dbReference type="ARBA" id="ARBA00000085"/>
    </source>
</evidence>
<evidence type="ECO:0000256" key="8">
    <source>
        <dbReference type="ARBA" id="ARBA00022989"/>
    </source>
</evidence>
<keyword evidence="7 13" id="KW-0418">Kinase</keyword>
<dbReference type="PANTHER" id="PTHR45436">
    <property type="entry name" value="SENSOR HISTIDINE KINASE YKOH"/>
    <property type="match status" value="1"/>
</dbReference>
<comment type="subcellular location">
    <subcellularLocation>
        <location evidence="2">Cell membrane</location>
    </subcellularLocation>
</comment>
<dbReference type="SUPFAM" id="SSF158472">
    <property type="entry name" value="HAMP domain-like"/>
    <property type="match status" value="1"/>
</dbReference>
<keyword evidence="8 10" id="KW-1133">Transmembrane helix</keyword>
<feature type="domain" description="HAMP" evidence="12">
    <location>
        <begin position="126"/>
        <end position="179"/>
    </location>
</feature>
<dbReference type="PROSITE" id="PS50109">
    <property type="entry name" value="HIS_KIN"/>
    <property type="match status" value="1"/>
</dbReference>
<dbReference type="SMART" id="SM00387">
    <property type="entry name" value="HATPase_c"/>
    <property type="match status" value="1"/>
</dbReference>
<dbReference type="Gene3D" id="3.30.565.10">
    <property type="entry name" value="Histidine kinase-like ATPase, C-terminal domain"/>
    <property type="match status" value="1"/>
</dbReference>
<sequence precursor="true">MKIRTRIALMIALSLIVAGSFTSVVNAFAFRNVPYPSVYSFHTALLAEMGVRQQTVVSYIEAHPQELLTTKFDDMRLSNGKTVDEVAREVQQRRLDHALANARRWSFIGLLVVLVGAVATAWVLSGSILRPIRRMTDRARSASASDLGDRVAIDGPQDEVKELADTFDAMLDRLSTAFDAQRRFAGQVAHELRTPLATSTAELAMLLDDTADPDVRQRLRTVAEAVDRGQRLVAQLLVLSRTDLGDLERTTFALDELVGNVLGRVIETPSFSRIRVDVDLRTAEVACDRALLESLARNLLDNSARHNRPDGWVNVTVAPGNDGRTASLSVANSVADRPDGTALPDETAAVPGPAGVGLSIVEAVLRAHGGTIAWSRQPGQVAARVELPLAVS</sequence>
<keyword evidence="9" id="KW-0902">Two-component regulatory system</keyword>
<dbReference type="InterPro" id="IPR003661">
    <property type="entry name" value="HisK_dim/P_dom"/>
</dbReference>
<keyword evidence="14" id="KW-1185">Reference proteome</keyword>
<dbReference type="OrthoDB" id="9786919at2"/>
<dbReference type="InterPro" id="IPR003594">
    <property type="entry name" value="HATPase_dom"/>
</dbReference>
<dbReference type="RefSeq" id="WP_013425520.1">
    <property type="nucleotide sequence ID" value="NC_014666.1"/>
</dbReference>
<dbReference type="CDD" id="cd06225">
    <property type="entry name" value="HAMP"/>
    <property type="match status" value="1"/>
</dbReference>
<evidence type="ECO:0000259" key="11">
    <source>
        <dbReference type="PROSITE" id="PS50109"/>
    </source>
</evidence>
<feature type="domain" description="Histidine kinase" evidence="11">
    <location>
        <begin position="187"/>
        <end position="391"/>
    </location>
</feature>
<evidence type="ECO:0000256" key="4">
    <source>
        <dbReference type="ARBA" id="ARBA00022553"/>
    </source>
</evidence>
<dbReference type="SMART" id="SM00388">
    <property type="entry name" value="HisKA"/>
    <property type="match status" value="1"/>
</dbReference>
<evidence type="ECO:0000313" key="13">
    <source>
        <dbReference type="EMBL" id="ADP82402.1"/>
    </source>
</evidence>
<dbReference type="InterPro" id="IPR036890">
    <property type="entry name" value="HATPase_C_sf"/>
</dbReference>
<dbReference type="eggNOG" id="COG2205">
    <property type="taxonomic scope" value="Bacteria"/>
</dbReference>
<dbReference type="AlphaFoldDB" id="E3IU65"/>
<evidence type="ECO:0000256" key="3">
    <source>
        <dbReference type="ARBA" id="ARBA00012438"/>
    </source>
</evidence>
<evidence type="ECO:0000256" key="2">
    <source>
        <dbReference type="ARBA" id="ARBA00004236"/>
    </source>
</evidence>
<dbReference type="KEGG" id="fri:FraEuI1c_4406"/>
<gene>
    <name evidence="13" type="ordered locus">FraEuI1c_4406</name>
</gene>
<dbReference type="InParanoid" id="E3IU65"/>
<dbReference type="Gene3D" id="1.10.287.130">
    <property type="match status" value="1"/>
</dbReference>
<accession>E3IU65</accession>
<dbReference type="GO" id="GO:0000155">
    <property type="term" value="F:phosphorelay sensor kinase activity"/>
    <property type="evidence" value="ECO:0007669"/>
    <property type="project" value="InterPro"/>
</dbReference>
<dbReference type="EC" id="2.7.13.3" evidence="3"/>
<keyword evidence="5" id="KW-0808">Transferase</keyword>
<dbReference type="InterPro" id="IPR036097">
    <property type="entry name" value="HisK_dim/P_sf"/>
</dbReference>
<dbReference type="InterPro" id="IPR050428">
    <property type="entry name" value="TCS_sensor_his_kinase"/>
</dbReference>
<dbReference type="Gene3D" id="6.10.340.10">
    <property type="match status" value="1"/>
</dbReference>
<dbReference type="PANTHER" id="PTHR45436:SF5">
    <property type="entry name" value="SENSOR HISTIDINE KINASE TRCS"/>
    <property type="match status" value="1"/>
</dbReference>
<name>E3IU65_PSEI1</name>
<keyword evidence="4" id="KW-0597">Phosphoprotein</keyword>
<evidence type="ECO:0000256" key="10">
    <source>
        <dbReference type="SAM" id="Phobius"/>
    </source>
</evidence>
<dbReference type="Pfam" id="PF00672">
    <property type="entry name" value="HAMP"/>
    <property type="match status" value="1"/>
</dbReference>
<keyword evidence="10" id="KW-0472">Membrane</keyword>
<dbReference type="InterPro" id="IPR005467">
    <property type="entry name" value="His_kinase_dom"/>
</dbReference>
<dbReference type="SMART" id="SM00304">
    <property type="entry name" value="HAMP"/>
    <property type="match status" value="1"/>
</dbReference>
<dbReference type="GO" id="GO:0005886">
    <property type="term" value="C:plasma membrane"/>
    <property type="evidence" value="ECO:0007669"/>
    <property type="project" value="UniProtKB-SubCell"/>
</dbReference>
<dbReference type="HOGENOM" id="CLU_000445_89_3_11"/>
<reference evidence="13 14" key="1">
    <citation type="submission" date="2010-10" db="EMBL/GenBank/DDBJ databases">
        <title>Complete sequence of Frankia sp. EuI1c.</title>
        <authorList>
            <consortium name="US DOE Joint Genome Institute"/>
            <person name="Lucas S."/>
            <person name="Copeland A."/>
            <person name="Lapidus A."/>
            <person name="Cheng J.-F."/>
            <person name="Bruce D."/>
            <person name="Goodwin L."/>
            <person name="Pitluck S."/>
            <person name="Chertkov O."/>
            <person name="Detter J.C."/>
            <person name="Han C."/>
            <person name="Tapia R."/>
            <person name="Land M."/>
            <person name="Hauser L."/>
            <person name="Jeffries C."/>
            <person name="Kyrpides N."/>
            <person name="Ivanova N."/>
            <person name="Mikhailova N."/>
            <person name="Beauchemin N."/>
            <person name="Sen A."/>
            <person name="Sur S.A."/>
            <person name="Gtari M."/>
            <person name="Wall L."/>
            <person name="Tisa L."/>
            <person name="Woyke T."/>
        </authorList>
    </citation>
    <scope>NUCLEOTIDE SEQUENCE [LARGE SCALE GENOMIC DNA]</scope>
    <source>
        <strain evidence="14">DSM 45817 / CECT 9037 / EuI1c</strain>
    </source>
</reference>
<protein>
    <recommendedName>
        <fullName evidence="3">histidine kinase</fullName>
        <ecNumber evidence="3">2.7.13.3</ecNumber>
    </recommendedName>
</protein>
<comment type="catalytic activity">
    <reaction evidence="1">
        <text>ATP + protein L-histidine = ADP + protein N-phospho-L-histidine.</text>
        <dbReference type="EC" id="2.7.13.3"/>
    </reaction>
</comment>
<evidence type="ECO:0000256" key="7">
    <source>
        <dbReference type="ARBA" id="ARBA00022777"/>
    </source>
</evidence>
<dbReference type="SUPFAM" id="SSF47384">
    <property type="entry name" value="Homodimeric domain of signal transducing histidine kinase"/>
    <property type="match status" value="1"/>
</dbReference>
<keyword evidence="6 10" id="KW-0812">Transmembrane</keyword>
<dbReference type="PROSITE" id="PS50885">
    <property type="entry name" value="HAMP"/>
    <property type="match status" value="1"/>
</dbReference>
<evidence type="ECO:0000313" key="14">
    <source>
        <dbReference type="Proteomes" id="UP000002484"/>
    </source>
</evidence>
<evidence type="ECO:0000259" key="12">
    <source>
        <dbReference type="PROSITE" id="PS50885"/>
    </source>
</evidence>
<dbReference type="EMBL" id="CP002299">
    <property type="protein sequence ID" value="ADP82402.1"/>
    <property type="molecule type" value="Genomic_DNA"/>
</dbReference>